<dbReference type="InterPro" id="IPR002881">
    <property type="entry name" value="DUF58"/>
</dbReference>
<evidence type="ECO:0000256" key="2">
    <source>
        <dbReference type="SAM" id="Phobius"/>
    </source>
</evidence>
<dbReference type="Proteomes" id="UP000450917">
    <property type="component" value="Unassembled WGS sequence"/>
</dbReference>
<keyword evidence="2" id="KW-0472">Membrane</keyword>
<evidence type="ECO:0000259" key="3">
    <source>
        <dbReference type="Pfam" id="PF01882"/>
    </source>
</evidence>
<name>A0A7X2ZGB7_9BACL</name>
<dbReference type="Pfam" id="PF01882">
    <property type="entry name" value="DUF58"/>
    <property type="match status" value="1"/>
</dbReference>
<feature type="transmembrane region" description="Helical" evidence="2">
    <location>
        <begin position="37"/>
        <end position="56"/>
    </location>
</feature>
<reference evidence="4 5" key="1">
    <citation type="submission" date="2019-11" db="EMBL/GenBank/DDBJ databases">
        <title>Draft genome sequences of five Paenibacillus species of dairy origin.</title>
        <authorList>
            <person name="Olajide A.M."/>
            <person name="Chen S."/>
            <person name="Lapointe G."/>
        </authorList>
    </citation>
    <scope>NUCLEOTIDE SEQUENCE [LARGE SCALE GENOMIC DNA]</scope>
    <source>
        <strain evidence="4 5">2CS3</strain>
    </source>
</reference>
<proteinExistence type="predicted"/>
<accession>A0A7X2ZGB7</accession>
<dbReference type="PANTHER" id="PTHR34351">
    <property type="entry name" value="SLR1927 PROTEIN-RELATED"/>
    <property type="match status" value="1"/>
</dbReference>
<feature type="region of interest" description="Disordered" evidence="1">
    <location>
        <begin position="204"/>
        <end position="224"/>
    </location>
</feature>
<evidence type="ECO:0000313" key="5">
    <source>
        <dbReference type="Proteomes" id="UP000450917"/>
    </source>
</evidence>
<evidence type="ECO:0000256" key="1">
    <source>
        <dbReference type="SAM" id="MobiDB-lite"/>
    </source>
</evidence>
<keyword evidence="2" id="KW-0812">Transmembrane</keyword>
<feature type="domain" description="DUF58" evidence="3">
    <location>
        <begin position="224"/>
        <end position="340"/>
    </location>
</feature>
<gene>
    <name evidence="4" type="ORF">GNP93_24300</name>
</gene>
<keyword evidence="2" id="KW-1133">Transmembrane helix</keyword>
<dbReference type="PANTHER" id="PTHR34351:SF2">
    <property type="entry name" value="DUF58 DOMAIN-CONTAINING PROTEIN"/>
    <property type="match status" value="1"/>
</dbReference>
<keyword evidence="5" id="KW-1185">Reference proteome</keyword>
<dbReference type="EMBL" id="WNZX01000031">
    <property type="protein sequence ID" value="MUG73733.1"/>
    <property type="molecule type" value="Genomic_DNA"/>
</dbReference>
<sequence length="438" mass="45889">MRPVERRSAMRSLIGLVVIGAAAGVWAATWGGRTAWFALGVAVLLWIYGLLVYLSVRRGVRVERLFLGPEHTFSNLGARETKPVEAGLLYVFTGESLSFAYRVSLPARGLPGVWLRFEERWVHTGTGEAVTLCAYAPAGFRGEARLTSRLAGLGRGVYAAAERTVTAGDAFGLLRVQRRSPAEGQLLVLPRLLPAAADPGAAFEEARRGKRPPNGASVPQVIGTRPYAPGDPLRRIHWRSSARTGELRAKELELPAIGRQLIGLDAAGAGSSTGDALWADPALTAAAEAAAGLALRALEQGLRVRLAVSDGRGGSVEAQGRGRLRDVLALLAAVPQGDPRPQAFAELALREALAAGGGAVTLVTARADAQLIPVLRRLPGRAVQLVYVQGPWSGGSAAAVESWLQQLEAIGCRVTVVSAPAVSSAPQIGGDGYAASGH</sequence>
<dbReference type="AlphaFoldDB" id="A0A7X2ZGB7"/>
<protein>
    <submittedName>
        <fullName evidence="4">DUF58 domain-containing protein</fullName>
    </submittedName>
</protein>
<evidence type="ECO:0000313" key="4">
    <source>
        <dbReference type="EMBL" id="MUG73733.1"/>
    </source>
</evidence>
<organism evidence="4 5">
    <name type="scientific">Paenibacillus validus</name>
    <dbReference type="NCBI Taxonomy" id="44253"/>
    <lineage>
        <taxon>Bacteria</taxon>
        <taxon>Bacillati</taxon>
        <taxon>Bacillota</taxon>
        <taxon>Bacilli</taxon>
        <taxon>Bacillales</taxon>
        <taxon>Paenibacillaceae</taxon>
        <taxon>Paenibacillus</taxon>
    </lineage>
</organism>
<comment type="caution">
    <text evidence="4">The sequence shown here is derived from an EMBL/GenBank/DDBJ whole genome shotgun (WGS) entry which is preliminary data.</text>
</comment>